<evidence type="ECO:0000256" key="2">
    <source>
        <dbReference type="ARBA" id="ARBA00022723"/>
    </source>
</evidence>
<dbReference type="PROSITE" id="PS01359">
    <property type="entry name" value="ZF_PHD_1"/>
    <property type="match status" value="1"/>
</dbReference>
<dbReference type="GO" id="GO:0008270">
    <property type="term" value="F:zinc ion binding"/>
    <property type="evidence" value="ECO:0007669"/>
    <property type="project" value="UniProtKB-KW"/>
</dbReference>
<evidence type="ECO:0000256" key="5">
    <source>
        <dbReference type="ARBA" id="ARBA00023242"/>
    </source>
</evidence>
<dbReference type="SMART" id="SM00249">
    <property type="entry name" value="PHD"/>
    <property type="match status" value="1"/>
</dbReference>
<dbReference type="PaxDb" id="121845-A0A3Q0JN51"/>
<comment type="subcellular location">
    <subcellularLocation>
        <location evidence="1">Nucleus</location>
    </subcellularLocation>
</comment>
<evidence type="ECO:0000256" key="4">
    <source>
        <dbReference type="ARBA" id="ARBA00022833"/>
    </source>
</evidence>
<keyword evidence="2" id="KW-0479">Metal-binding</keyword>
<proteinExistence type="predicted"/>
<keyword evidence="8" id="KW-1185">Reference proteome</keyword>
<dbReference type="Gene3D" id="3.30.40.10">
    <property type="entry name" value="Zinc/RING finger domain, C3HC4 (zinc finger)"/>
    <property type="match status" value="1"/>
</dbReference>
<evidence type="ECO:0000256" key="1">
    <source>
        <dbReference type="ARBA" id="ARBA00004123"/>
    </source>
</evidence>
<dbReference type="Pfam" id="PF15613">
    <property type="entry name" value="WSD"/>
    <property type="match status" value="1"/>
</dbReference>
<name>A0A3Q0JN51_DIACI</name>
<dbReference type="RefSeq" id="XP_026688220.1">
    <property type="nucleotide sequence ID" value="XM_026832419.1"/>
</dbReference>
<dbReference type="SUPFAM" id="SSF57903">
    <property type="entry name" value="FYVE/PHD zinc finger"/>
    <property type="match status" value="1"/>
</dbReference>
<keyword evidence="5" id="KW-0539">Nucleus</keyword>
<dbReference type="GeneID" id="103522029"/>
<dbReference type="InterPro" id="IPR019787">
    <property type="entry name" value="Znf_PHD-finger"/>
</dbReference>
<dbReference type="GO" id="GO:0016589">
    <property type="term" value="C:NURF complex"/>
    <property type="evidence" value="ECO:0007669"/>
    <property type="project" value="InterPro"/>
</dbReference>
<dbReference type="GO" id="GO:0000978">
    <property type="term" value="F:RNA polymerase II cis-regulatory region sequence-specific DNA binding"/>
    <property type="evidence" value="ECO:0007669"/>
    <property type="project" value="TreeGrafter"/>
</dbReference>
<dbReference type="STRING" id="121845.A0A3Q0JN51"/>
<organism evidence="8 9">
    <name type="scientific">Diaphorina citri</name>
    <name type="common">Asian citrus psyllid</name>
    <dbReference type="NCBI Taxonomy" id="121845"/>
    <lineage>
        <taxon>Eukaryota</taxon>
        <taxon>Metazoa</taxon>
        <taxon>Ecdysozoa</taxon>
        <taxon>Arthropoda</taxon>
        <taxon>Hexapoda</taxon>
        <taxon>Insecta</taxon>
        <taxon>Pterygota</taxon>
        <taxon>Neoptera</taxon>
        <taxon>Paraneoptera</taxon>
        <taxon>Hemiptera</taxon>
        <taxon>Sternorrhyncha</taxon>
        <taxon>Psylloidea</taxon>
        <taxon>Psyllidae</taxon>
        <taxon>Diaphorininae</taxon>
        <taxon>Diaphorina</taxon>
    </lineage>
</organism>
<dbReference type="PANTHER" id="PTHR45975:SF2">
    <property type="entry name" value="NUCLEOSOME-REMODELING FACTOR SUBUNIT BPTF"/>
    <property type="match status" value="1"/>
</dbReference>
<evidence type="ECO:0000256" key="3">
    <source>
        <dbReference type="ARBA" id="ARBA00022771"/>
    </source>
</evidence>
<sequence>GFQYDDHCRVCHRVGELLCCETCPAVFHLECVDPPLRDVPQEDWQCNLCKAHKVTGVTDCLPDVEKSGLLCRQEHLGFDRAGRKYWFLSRRIFIESENGECVYYSTPVQFEELLSCLDEKEFEAILCRELNDFKEEIVRQMEITEKLTNQYKGGKKLLSCLDEKEFEAPLCRELNDFKEEIVRQMEITEKLTNQYKGGKKSYLEVEN</sequence>
<dbReference type="PANTHER" id="PTHR45975">
    <property type="entry name" value="NUCLEOSOME-REMODELING FACTOR SUBUNIT BPTF"/>
    <property type="match status" value="1"/>
</dbReference>
<feature type="non-terminal residue" evidence="9">
    <location>
        <position position="1"/>
    </location>
</feature>
<gene>
    <name evidence="9" type="primary">LOC103522029</name>
</gene>
<dbReference type="Proteomes" id="UP000079169">
    <property type="component" value="Unplaced"/>
</dbReference>
<dbReference type="InterPro" id="IPR001965">
    <property type="entry name" value="Znf_PHD"/>
</dbReference>
<evidence type="ECO:0000256" key="6">
    <source>
        <dbReference type="PROSITE-ProRule" id="PRU00146"/>
    </source>
</evidence>
<feature type="domain" description="PHD-type" evidence="7">
    <location>
        <begin position="5"/>
        <end position="52"/>
    </location>
</feature>
<dbReference type="PROSITE" id="PS50016">
    <property type="entry name" value="ZF_PHD_2"/>
    <property type="match status" value="1"/>
</dbReference>
<keyword evidence="3 6" id="KW-0863">Zinc-finger</keyword>
<dbReference type="InterPro" id="IPR019786">
    <property type="entry name" value="Zinc_finger_PHD-type_CS"/>
</dbReference>
<evidence type="ECO:0000313" key="8">
    <source>
        <dbReference type="Proteomes" id="UP000079169"/>
    </source>
</evidence>
<dbReference type="AlphaFoldDB" id="A0A3Q0JN51"/>
<reference evidence="9" key="1">
    <citation type="submission" date="2025-08" db="UniProtKB">
        <authorList>
            <consortium name="RefSeq"/>
        </authorList>
    </citation>
    <scope>IDENTIFICATION</scope>
</reference>
<dbReference type="Pfam" id="PF00628">
    <property type="entry name" value="PHD"/>
    <property type="match status" value="1"/>
</dbReference>
<evidence type="ECO:0000313" key="9">
    <source>
        <dbReference type="RefSeq" id="XP_026688220.1"/>
    </source>
</evidence>
<evidence type="ECO:0000259" key="7">
    <source>
        <dbReference type="PROSITE" id="PS50016"/>
    </source>
</evidence>
<keyword evidence="4" id="KW-0862">Zinc</keyword>
<protein>
    <submittedName>
        <fullName evidence="9">Nucleosome-remodeling factor subunit NURF301-like</fullName>
    </submittedName>
</protein>
<accession>A0A3Q0JN51</accession>
<dbReference type="InterPro" id="IPR011011">
    <property type="entry name" value="Znf_FYVE_PHD"/>
</dbReference>
<dbReference type="InterPro" id="IPR028941">
    <property type="entry name" value="WHIM2_dom"/>
</dbReference>
<dbReference type="GO" id="GO:0006357">
    <property type="term" value="P:regulation of transcription by RNA polymerase II"/>
    <property type="evidence" value="ECO:0007669"/>
    <property type="project" value="InterPro"/>
</dbReference>
<dbReference type="InterPro" id="IPR038028">
    <property type="entry name" value="BPTF"/>
</dbReference>
<dbReference type="KEGG" id="dci:103522029"/>
<feature type="non-terminal residue" evidence="9">
    <location>
        <position position="207"/>
    </location>
</feature>
<dbReference type="InterPro" id="IPR013083">
    <property type="entry name" value="Znf_RING/FYVE/PHD"/>
</dbReference>